<feature type="region of interest" description="Disordered" evidence="1">
    <location>
        <begin position="428"/>
        <end position="458"/>
    </location>
</feature>
<keyword evidence="3" id="KW-1185">Reference proteome</keyword>
<proteinExistence type="predicted"/>
<dbReference type="InterPro" id="IPR040378">
    <property type="entry name" value="BASL"/>
</dbReference>
<comment type="caution">
    <text evidence="2">The sequence shown here is derived from an EMBL/GenBank/DDBJ whole genome shotgun (WGS) entry which is preliminary data.</text>
</comment>
<dbReference type="EMBL" id="JARPOI010000013">
    <property type="protein sequence ID" value="KAJ9163470.1"/>
    <property type="molecule type" value="Genomic_DNA"/>
</dbReference>
<dbReference type="PANTHER" id="PTHR33914:SF16">
    <property type="entry name" value="18S PRE-RIBOSOMAL ASSEMBLY PROTEIN GAR2-RELATED PROTEIN"/>
    <property type="match status" value="1"/>
</dbReference>
<reference evidence="2" key="1">
    <citation type="journal article" date="2023" name="Plant Biotechnol. J.">
        <title>Chromosome-level wild Hevea brasiliensis genome provides new tools for genomic-assisted breeding and valuable loci to elevate rubber yield.</title>
        <authorList>
            <person name="Cheng H."/>
            <person name="Song X."/>
            <person name="Hu Y."/>
            <person name="Wu T."/>
            <person name="Yang Q."/>
            <person name="An Z."/>
            <person name="Feng S."/>
            <person name="Deng Z."/>
            <person name="Wu W."/>
            <person name="Zeng X."/>
            <person name="Tu M."/>
            <person name="Wang X."/>
            <person name="Huang H."/>
        </authorList>
    </citation>
    <scope>NUCLEOTIDE SEQUENCE</scope>
    <source>
        <strain evidence="2">MT/VB/25A 57/8</strain>
    </source>
</reference>
<dbReference type="PANTHER" id="PTHR33914">
    <property type="entry name" value="18S PRE-RIBOSOMAL ASSEMBLY PROTEIN GAR2-LIKE PROTEIN"/>
    <property type="match status" value="1"/>
</dbReference>
<evidence type="ECO:0000256" key="1">
    <source>
        <dbReference type="SAM" id="MobiDB-lite"/>
    </source>
</evidence>
<evidence type="ECO:0000313" key="3">
    <source>
        <dbReference type="Proteomes" id="UP001174677"/>
    </source>
</evidence>
<organism evidence="2 3">
    <name type="scientific">Hevea brasiliensis</name>
    <name type="common">Para rubber tree</name>
    <name type="synonym">Siphonia brasiliensis</name>
    <dbReference type="NCBI Taxonomy" id="3981"/>
    <lineage>
        <taxon>Eukaryota</taxon>
        <taxon>Viridiplantae</taxon>
        <taxon>Streptophyta</taxon>
        <taxon>Embryophyta</taxon>
        <taxon>Tracheophyta</taxon>
        <taxon>Spermatophyta</taxon>
        <taxon>Magnoliopsida</taxon>
        <taxon>eudicotyledons</taxon>
        <taxon>Gunneridae</taxon>
        <taxon>Pentapetalae</taxon>
        <taxon>rosids</taxon>
        <taxon>fabids</taxon>
        <taxon>Malpighiales</taxon>
        <taxon>Euphorbiaceae</taxon>
        <taxon>Crotonoideae</taxon>
        <taxon>Micrandreae</taxon>
        <taxon>Hevea</taxon>
    </lineage>
</organism>
<dbReference type="Proteomes" id="UP001174677">
    <property type="component" value="Chromosome 13"/>
</dbReference>
<gene>
    <name evidence="2" type="ORF">P3X46_023135</name>
</gene>
<protein>
    <submittedName>
        <fullName evidence="2">Uncharacterized protein</fullName>
    </submittedName>
</protein>
<feature type="region of interest" description="Disordered" evidence="1">
    <location>
        <begin position="371"/>
        <end position="414"/>
    </location>
</feature>
<sequence>MELDGNQVFCHRTIDHKSDSKLFGCNNVALDSTGLKSGNGIVNGDQHMVFSCMNGKEGNTDQLKYAFNGEGGWAASKLDSSIIVDDSKSDDEKEVGDFVPPMPSIHSSLKIESFEQDPVFYVGKSVMESKLPELVVCYKENICHVVKDICVDEGVPFGDRFLFDPGVSEENLRIILPIEDINSEIAKEKVDLDTCIPDILKPSSEKGKSALCLPIPDVLISSEEKGSKNEFSLGCDSKKLMPIEEADVNSMDEIANVTLKAIFSLGELLSMPEVDMELSQPGSSHNNVDKAERQSIQRPSENTIIAMASACEETENGNEQAFLVNPVVHVAEELYSGHHEAVSGTLALDSATKADETVLASTAMKSITEGLENGSRDNKMASPYGDFVPESTHDGEGGSVPESTSTIGDESSDNNRVETICTSFNSHSSTLAASGGEKDSQNGGSEHIESCSSRLEGTNMEPFSSQLQYSLEETNFSASGPLLGLISYSGPIANSGSVSLRSDSSTTSACSFAFPILQSEWNNSPVRMVKADRRHFRKHRNWRQGLLCCRF</sequence>
<feature type="region of interest" description="Disordered" evidence="1">
    <location>
        <begin position="277"/>
        <end position="296"/>
    </location>
</feature>
<evidence type="ECO:0000313" key="2">
    <source>
        <dbReference type="EMBL" id="KAJ9163470.1"/>
    </source>
</evidence>
<accession>A0ABQ9LA13</accession>
<name>A0ABQ9LA13_HEVBR</name>